<dbReference type="EMBL" id="QPJD01000017">
    <property type="protein sequence ID" value="RCW42430.1"/>
    <property type="molecule type" value="Genomic_DNA"/>
</dbReference>
<evidence type="ECO:0000313" key="2">
    <source>
        <dbReference type="Proteomes" id="UP000252415"/>
    </source>
</evidence>
<comment type="caution">
    <text evidence="1">The sequence shown here is derived from an EMBL/GenBank/DDBJ whole genome shotgun (WGS) entry which is preliminary data.</text>
</comment>
<proteinExistence type="predicted"/>
<keyword evidence="2" id="KW-1185">Reference proteome</keyword>
<organism evidence="1 2">
    <name type="scientific">Paenibacillus prosopidis</name>
    <dbReference type="NCBI Taxonomy" id="630520"/>
    <lineage>
        <taxon>Bacteria</taxon>
        <taxon>Bacillati</taxon>
        <taxon>Bacillota</taxon>
        <taxon>Bacilli</taxon>
        <taxon>Bacillales</taxon>
        <taxon>Paenibacillaceae</taxon>
        <taxon>Paenibacillus</taxon>
    </lineage>
</organism>
<gene>
    <name evidence="1" type="ORF">DFP97_117154</name>
</gene>
<evidence type="ECO:0000313" key="1">
    <source>
        <dbReference type="EMBL" id="RCW42430.1"/>
    </source>
</evidence>
<dbReference type="Proteomes" id="UP000252415">
    <property type="component" value="Unassembled WGS sequence"/>
</dbReference>
<protein>
    <submittedName>
        <fullName evidence="1">Uncharacterized protein</fullName>
    </submittedName>
</protein>
<accession>A0A368VLN7</accession>
<reference evidence="1 2" key="1">
    <citation type="submission" date="2018-07" db="EMBL/GenBank/DDBJ databases">
        <title>Genomic Encyclopedia of Type Strains, Phase III (KMG-III): the genomes of soil and plant-associated and newly described type strains.</title>
        <authorList>
            <person name="Whitman W."/>
        </authorList>
    </citation>
    <scope>NUCLEOTIDE SEQUENCE [LARGE SCALE GENOMIC DNA]</scope>
    <source>
        <strain evidence="1 2">CECT 7506</strain>
    </source>
</reference>
<sequence length="105" mass="12067">MKRHSGDRKARALILLACRSVGSKKATHAYKLHLKQLLDEYDLACLQLKTVETEIVAVLERIAFAKSMLAVKGITYRFVYEFWLIRRISKKARSTGYIEPKVTDP</sequence>
<name>A0A368VLN7_9BACL</name>
<dbReference type="AlphaFoldDB" id="A0A368VLN7"/>